<sequence length="524" mass="57168">MSFQSSLRTLLVSSLVLAGCDPKPEPITDPGPPNQVRGSLLARYRTDTGDSAVPQNPPAPGLQAFALEEGVPRPLEVVLSEDGSFQIPEAPKGKYMLRLGREYLVTDARTVNLDTYTLGRREFRTASEQPPMIVSLSNLEPQDYTFRSWQAVSTNAGTSAYLYATESVAQGATSVSRHPVSYNQYGRQDNVLLDASAGDVLYVTASGVRDNAVFEYDAVNRFFVQSVSMDPANPTHLEGTFQVLPPKTLTIDWRRSGFEPYRTQVHPRATTSLPSFTLSAMPGGKDAWYRYAGDLMITFSSRAGPDGPLSFTYGNPHPSAWGEVLILIQSFMLDLKLPGTTTGDLYQLGLHDVRPLPEATQAPFAVRISPPRRLTVDGTDAQRSSTLGSLTPRIAWEAPQLGTPTAYRVLISRLTVEGTRTRAFTEAYLTTTDTSLQLPPDILQPGQTYVFIVTSHLTPGVDLATSLHKLSVVTDVASADAVSGLLTTPASLGAQGMSHTPPRASEPDALDFWERKTPRHWRAR</sequence>
<dbReference type="EMBL" id="CP022163">
    <property type="protein sequence ID" value="ATB30390.1"/>
    <property type="molecule type" value="Genomic_DNA"/>
</dbReference>
<gene>
    <name evidence="2" type="ORF">MEBOL_003851</name>
</gene>
<evidence type="ECO:0000256" key="1">
    <source>
        <dbReference type="SAM" id="MobiDB-lite"/>
    </source>
</evidence>
<dbReference type="OrthoDB" id="5377973at2"/>
<accession>A0A250IGP8</accession>
<dbReference type="Proteomes" id="UP000217289">
    <property type="component" value="Chromosome"/>
</dbReference>
<evidence type="ECO:0000313" key="3">
    <source>
        <dbReference type="Proteomes" id="UP000217289"/>
    </source>
</evidence>
<protein>
    <submittedName>
        <fullName evidence="2">Uncharacterized protein</fullName>
    </submittedName>
</protein>
<keyword evidence="3" id="KW-1185">Reference proteome</keyword>
<organism evidence="2 3">
    <name type="scientific">Melittangium boletus DSM 14713</name>
    <dbReference type="NCBI Taxonomy" id="1294270"/>
    <lineage>
        <taxon>Bacteria</taxon>
        <taxon>Pseudomonadati</taxon>
        <taxon>Myxococcota</taxon>
        <taxon>Myxococcia</taxon>
        <taxon>Myxococcales</taxon>
        <taxon>Cystobacterineae</taxon>
        <taxon>Archangiaceae</taxon>
        <taxon>Melittangium</taxon>
    </lineage>
</organism>
<evidence type="ECO:0000313" key="2">
    <source>
        <dbReference type="EMBL" id="ATB30390.1"/>
    </source>
</evidence>
<dbReference type="RefSeq" id="WP_095978846.1">
    <property type="nucleotide sequence ID" value="NZ_CP022163.1"/>
</dbReference>
<proteinExistence type="predicted"/>
<dbReference type="AlphaFoldDB" id="A0A250IGP8"/>
<dbReference type="KEGG" id="mbd:MEBOL_003851"/>
<reference evidence="2 3" key="1">
    <citation type="submission" date="2017-06" db="EMBL/GenBank/DDBJ databases">
        <authorList>
            <person name="Kim H.J."/>
            <person name="Triplett B.A."/>
        </authorList>
    </citation>
    <scope>NUCLEOTIDE SEQUENCE [LARGE SCALE GENOMIC DNA]</scope>
    <source>
        <strain evidence="2 3">DSM 14713</strain>
    </source>
</reference>
<feature type="region of interest" description="Disordered" evidence="1">
    <location>
        <begin position="491"/>
        <end position="511"/>
    </location>
</feature>
<name>A0A250IGP8_9BACT</name>